<reference evidence="1 2" key="1">
    <citation type="journal article" date="2012" name="BMC Genomics">
        <title>Comparative genomic analysis and phylogenetic position of Theileria equi.</title>
        <authorList>
            <person name="Kappmeyer L.S."/>
            <person name="Thiagarajan M."/>
            <person name="Herndon D.R."/>
            <person name="Ramsay J.D."/>
            <person name="Caler E."/>
            <person name="Djikeng A."/>
            <person name="Gillespie J.J."/>
            <person name="Lau A.O."/>
            <person name="Roalson E.H."/>
            <person name="Silva J.C."/>
            <person name="Silva M.G."/>
            <person name="Suarez C.E."/>
            <person name="Ueti M.W."/>
            <person name="Nene V.M."/>
            <person name="Mealey R.H."/>
            <person name="Knowles D.P."/>
            <person name="Brayton K.A."/>
        </authorList>
    </citation>
    <scope>NUCLEOTIDE SEQUENCE [LARGE SCALE GENOMIC DNA]</scope>
    <source>
        <strain evidence="1 2">WA</strain>
    </source>
</reference>
<organism evidence="1 2">
    <name type="scientific">Theileria equi strain WA</name>
    <dbReference type="NCBI Taxonomy" id="1537102"/>
    <lineage>
        <taxon>Eukaryota</taxon>
        <taxon>Sar</taxon>
        <taxon>Alveolata</taxon>
        <taxon>Apicomplexa</taxon>
        <taxon>Aconoidasida</taxon>
        <taxon>Piroplasmida</taxon>
        <taxon>Theileriidae</taxon>
        <taxon>Theileria</taxon>
    </lineage>
</organism>
<sequence length="304" mass="34522">MEQGLDALANEPLDESLGSNFKVNKDNVIISLAQSHRSARSSHVIYTQPLESDKIEYYEEWMQKCVAWVAKSCGIKKMDCYSLEKISNFVINEIKAIGRKASYLSKVRGCECSNFIDIMNALEIVNPDVYKHIFTDRLISKSKQLPKQVTVFAHNTLIQPAVLAQPSGLYFECMVNASEHLSELNEEGGQTYSNSGKQKTVRDGESIDLEYFLTYSNRNTYSLKSDECYQQIASSRPKYLHKHMPLLPAEFIFGQESQEASYTAETTKTSDKLTKQNLMLQAELPLLHRVQIQPELQALRSDKA</sequence>
<dbReference type="AlphaFoldDB" id="L1LDM0"/>
<name>L1LDM0_THEEQ</name>
<dbReference type="RefSeq" id="XP_004832792.1">
    <property type="nucleotide sequence ID" value="XM_004832735.1"/>
</dbReference>
<keyword evidence="2" id="KW-1185">Reference proteome</keyword>
<dbReference type="EMBL" id="ACOU01000003">
    <property type="protein sequence ID" value="EKX73340.1"/>
    <property type="molecule type" value="Genomic_DNA"/>
</dbReference>
<accession>L1LDM0</accession>
<proteinExistence type="predicted"/>
<evidence type="ECO:0008006" key="3">
    <source>
        <dbReference type="Google" id="ProtNLM"/>
    </source>
</evidence>
<dbReference type="OrthoDB" id="359886at2759"/>
<protein>
    <recommendedName>
        <fullName evidence="3">Transcription initiation factor TFIID subunit 8</fullName>
    </recommendedName>
</protein>
<comment type="caution">
    <text evidence="1">The sequence shown here is derived from an EMBL/GenBank/DDBJ whole genome shotgun (WGS) entry which is preliminary data.</text>
</comment>
<dbReference type="eggNOG" id="ENOG502T24Z">
    <property type="taxonomic scope" value="Eukaryota"/>
</dbReference>
<evidence type="ECO:0000313" key="2">
    <source>
        <dbReference type="Proteomes" id="UP000031512"/>
    </source>
</evidence>
<dbReference type="GeneID" id="15802947"/>
<evidence type="ECO:0000313" key="1">
    <source>
        <dbReference type="EMBL" id="EKX73340.1"/>
    </source>
</evidence>
<dbReference type="KEGG" id="beq:BEWA_053960"/>
<dbReference type="VEuPathDB" id="PiroplasmaDB:BEWA_053960"/>
<dbReference type="Proteomes" id="UP000031512">
    <property type="component" value="Unassembled WGS sequence"/>
</dbReference>
<gene>
    <name evidence="1" type="ORF">BEWA_053960</name>
</gene>